<comment type="caution">
    <text evidence="1">The sequence shown here is derived from an EMBL/GenBank/DDBJ whole genome shotgun (WGS) entry which is preliminary data.</text>
</comment>
<protein>
    <submittedName>
        <fullName evidence="1">Uncharacterized protein</fullName>
    </submittedName>
</protein>
<accession>A0ABQ2Z273</accession>
<evidence type="ECO:0000313" key="2">
    <source>
        <dbReference type="Proteomes" id="UP000653308"/>
    </source>
</evidence>
<sequence length="60" mass="6534">MPQPHLSLRGAAIVRSKPVFGAQTTRLNMRRLCVVQSEVWMHTNGTTTTGEAGRDRLAAG</sequence>
<reference evidence="2" key="1">
    <citation type="journal article" date="2019" name="Int. J. Syst. Evol. Microbiol.">
        <title>The Global Catalogue of Microorganisms (GCM) 10K type strain sequencing project: providing services to taxonomists for standard genome sequencing and annotation.</title>
        <authorList>
            <consortium name="The Broad Institute Genomics Platform"/>
            <consortium name="The Broad Institute Genome Sequencing Center for Infectious Disease"/>
            <person name="Wu L."/>
            <person name="Ma J."/>
        </authorList>
    </citation>
    <scope>NUCLEOTIDE SEQUENCE [LARGE SCALE GENOMIC DNA]</scope>
    <source>
        <strain evidence="2">JCM 4957</strain>
    </source>
</reference>
<proteinExistence type="predicted"/>
<gene>
    <name evidence="1" type="ORF">GCM10010384_00830</name>
</gene>
<name>A0ABQ2Z273_9ACTN</name>
<keyword evidence="2" id="KW-1185">Reference proteome</keyword>
<organism evidence="1 2">
    <name type="scientific">Streptomyces djakartensis</name>
    <dbReference type="NCBI Taxonomy" id="68193"/>
    <lineage>
        <taxon>Bacteria</taxon>
        <taxon>Bacillati</taxon>
        <taxon>Actinomycetota</taxon>
        <taxon>Actinomycetes</taxon>
        <taxon>Kitasatosporales</taxon>
        <taxon>Streptomycetaceae</taxon>
        <taxon>Streptomyces</taxon>
    </lineage>
</organism>
<dbReference type="Proteomes" id="UP000653308">
    <property type="component" value="Unassembled WGS sequence"/>
</dbReference>
<dbReference type="EMBL" id="BMWE01000001">
    <property type="protein sequence ID" value="GGY01179.1"/>
    <property type="molecule type" value="Genomic_DNA"/>
</dbReference>
<evidence type="ECO:0000313" key="1">
    <source>
        <dbReference type="EMBL" id="GGY01179.1"/>
    </source>
</evidence>